<reference evidence="3" key="1">
    <citation type="submission" date="2022-11" db="UniProtKB">
        <authorList>
            <consortium name="WormBaseParasite"/>
        </authorList>
    </citation>
    <scope>IDENTIFICATION</scope>
</reference>
<dbReference type="Proteomes" id="UP000887565">
    <property type="component" value="Unplaced"/>
</dbReference>
<dbReference type="InterPro" id="IPR029526">
    <property type="entry name" value="PGBD"/>
</dbReference>
<dbReference type="PANTHER" id="PTHR46599">
    <property type="entry name" value="PIGGYBAC TRANSPOSABLE ELEMENT-DERIVED PROTEIN 4"/>
    <property type="match status" value="1"/>
</dbReference>
<dbReference type="WBParaSite" id="nRc.2.0.1.t27846-RA">
    <property type="protein sequence ID" value="nRc.2.0.1.t27846-RA"/>
    <property type="gene ID" value="nRc.2.0.1.g27846"/>
</dbReference>
<feature type="domain" description="PiggyBac transposable element-derived protein" evidence="1">
    <location>
        <begin position="1"/>
        <end position="132"/>
    </location>
</feature>
<protein>
    <submittedName>
        <fullName evidence="3">PiggyBac transposable element-derived protein domain-containing protein</fullName>
    </submittedName>
</protein>
<evidence type="ECO:0000313" key="3">
    <source>
        <dbReference type="WBParaSite" id="nRc.2.0.1.t27846-RA"/>
    </source>
</evidence>
<dbReference type="OMA" id="KELAICH"/>
<accession>A0A915JPJ2</accession>
<dbReference type="Pfam" id="PF13843">
    <property type="entry name" value="DDE_Tnp_1_7"/>
    <property type="match status" value="1"/>
</dbReference>
<organism evidence="2 3">
    <name type="scientific">Romanomermis culicivorax</name>
    <name type="common">Nematode worm</name>
    <dbReference type="NCBI Taxonomy" id="13658"/>
    <lineage>
        <taxon>Eukaryota</taxon>
        <taxon>Metazoa</taxon>
        <taxon>Ecdysozoa</taxon>
        <taxon>Nematoda</taxon>
        <taxon>Enoplea</taxon>
        <taxon>Dorylaimia</taxon>
        <taxon>Mermithida</taxon>
        <taxon>Mermithoidea</taxon>
        <taxon>Mermithidae</taxon>
        <taxon>Romanomermis</taxon>
    </lineage>
</organism>
<dbReference type="PANTHER" id="PTHR46599:SF6">
    <property type="entry name" value="DUAL SPECIFICITY PHOSPHATASE 26"/>
    <property type="match status" value="1"/>
</dbReference>
<keyword evidence="2" id="KW-1185">Reference proteome</keyword>
<evidence type="ECO:0000259" key="1">
    <source>
        <dbReference type="Pfam" id="PF13843"/>
    </source>
</evidence>
<proteinExistence type="predicted"/>
<evidence type="ECO:0000313" key="2">
    <source>
        <dbReference type="Proteomes" id="UP000887565"/>
    </source>
</evidence>
<name>A0A915JPJ2_ROMCU</name>
<sequence>MDNFFTSIPLAEKLLAERTYVVGTIRPKRYAIPNDFVDDEASSCIYHKNLSLTKFQTKKEKKIFLLSTKHSPLMECDPENGQPKVLQDYNLAKGGVGAFDHLLNCYTTKQISNRWLMRIFYWTLDAAAYNAFILFTKKNDNFTNNSLGRALFLSDLACELMKPLQERRASSNHWYAVSCGQFLDCAKKMQDKFSGSWRPDAPECRRAARPSGSVKRVRCALCPSKLDRKTKTYCIKCKKPVCTKHCTNTIVCTLCKK</sequence>
<dbReference type="AlphaFoldDB" id="A0A915JPJ2"/>